<dbReference type="InterPro" id="IPR036259">
    <property type="entry name" value="MFS_trans_sf"/>
</dbReference>
<evidence type="ECO:0000256" key="3">
    <source>
        <dbReference type="ARBA" id="ARBA00022989"/>
    </source>
</evidence>
<evidence type="ECO:0000313" key="7">
    <source>
        <dbReference type="EMBL" id="TFK80610.1"/>
    </source>
</evidence>
<evidence type="ECO:0000256" key="6">
    <source>
        <dbReference type="SAM" id="Phobius"/>
    </source>
</evidence>
<feature type="region of interest" description="Disordered" evidence="5">
    <location>
        <begin position="258"/>
        <end position="285"/>
    </location>
</feature>
<feature type="compositionally biased region" description="Basic and acidic residues" evidence="5">
    <location>
        <begin position="259"/>
        <end position="276"/>
    </location>
</feature>
<comment type="subcellular location">
    <subcellularLocation>
        <location evidence="1">Membrane</location>
        <topology evidence="1">Multi-pass membrane protein</topology>
    </subcellularLocation>
</comment>
<evidence type="ECO:0000256" key="4">
    <source>
        <dbReference type="ARBA" id="ARBA00023136"/>
    </source>
</evidence>
<dbReference type="GO" id="GO:0005886">
    <property type="term" value="C:plasma membrane"/>
    <property type="evidence" value="ECO:0007669"/>
    <property type="project" value="TreeGrafter"/>
</dbReference>
<keyword evidence="2 6" id="KW-0812">Transmembrane</keyword>
<organism evidence="7 8">
    <name type="scientific">Polyporus arcularius HHB13444</name>
    <dbReference type="NCBI Taxonomy" id="1314778"/>
    <lineage>
        <taxon>Eukaryota</taxon>
        <taxon>Fungi</taxon>
        <taxon>Dikarya</taxon>
        <taxon>Basidiomycota</taxon>
        <taxon>Agaricomycotina</taxon>
        <taxon>Agaricomycetes</taxon>
        <taxon>Polyporales</taxon>
        <taxon>Polyporaceae</taxon>
        <taxon>Polyporus</taxon>
    </lineage>
</organism>
<keyword evidence="8" id="KW-1185">Reference proteome</keyword>
<name>A0A5C3NX53_9APHY</name>
<keyword evidence="3 6" id="KW-1133">Transmembrane helix</keyword>
<accession>A0A5C3NX53</accession>
<feature type="transmembrane region" description="Helical" evidence="6">
    <location>
        <begin position="124"/>
        <end position="146"/>
    </location>
</feature>
<sequence>MLAASAVNEILTKRSPILPPRLFRTRTTAIILITMFLQSVGLYAAAYYLPAYFQVLGASATGAGVWMLPFSLGSAATSIVVGQVVSRTGHWRPIMWFAWVLITLGWGLMIMLDDRANAAEKVLYPLVAAIGLGSLFQIPLIGLQAAMPPKDMATTTGAYVLSRAFGGTVGVSIGQAVISSELRKRVATIPGLTIDTSPSALAQTVRQIPHIADAAQRAAVTRAYALSIRTLWIVNTPLAGVALLAVLTMRTYKLRNNARHTDHEAREQGISQKDDSTMVETTPAD</sequence>
<dbReference type="PANTHER" id="PTHR23501">
    <property type="entry name" value="MAJOR FACILITATOR SUPERFAMILY"/>
    <property type="match status" value="1"/>
</dbReference>
<dbReference type="Proteomes" id="UP000308197">
    <property type="component" value="Unassembled WGS sequence"/>
</dbReference>
<evidence type="ECO:0000256" key="5">
    <source>
        <dbReference type="SAM" id="MobiDB-lite"/>
    </source>
</evidence>
<protein>
    <submittedName>
        <fullName evidence="7">MFS general substrate transporter</fullName>
    </submittedName>
</protein>
<proteinExistence type="predicted"/>
<dbReference type="Pfam" id="PF07690">
    <property type="entry name" value="MFS_1"/>
    <property type="match status" value="1"/>
</dbReference>
<dbReference type="PANTHER" id="PTHR23501:SF102">
    <property type="entry name" value="DRUG TRANSPORTER, PUTATIVE (AFU_ORTHOLOGUE AFUA_3G08530)-RELATED"/>
    <property type="match status" value="1"/>
</dbReference>
<dbReference type="InterPro" id="IPR011701">
    <property type="entry name" value="MFS"/>
</dbReference>
<feature type="transmembrane region" description="Helical" evidence="6">
    <location>
        <begin position="29"/>
        <end position="49"/>
    </location>
</feature>
<evidence type="ECO:0000313" key="8">
    <source>
        <dbReference type="Proteomes" id="UP000308197"/>
    </source>
</evidence>
<dbReference type="AlphaFoldDB" id="A0A5C3NX53"/>
<evidence type="ECO:0000256" key="1">
    <source>
        <dbReference type="ARBA" id="ARBA00004141"/>
    </source>
</evidence>
<dbReference type="STRING" id="1314778.A0A5C3NX53"/>
<dbReference type="EMBL" id="ML211740">
    <property type="protein sequence ID" value="TFK80610.1"/>
    <property type="molecule type" value="Genomic_DNA"/>
</dbReference>
<keyword evidence="4 6" id="KW-0472">Membrane</keyword>
<dbReference type="GO" id="GO:0022857">
    <property type="term" value="F:transmembrane transporter activity"/>
    <property type="evidence" value="ECO:0007669"/>
    <property type="project" value="InterPro"/>
</dbReference>
<dbReference type="Gene3D" id="1.20.1250.20">
    <property type="entry name" value="MFS general substrate transporter like domains"/>
    <property type="match status" value="1"/>
</dbReference>
<dbReference type="InParanoid" id="A0A5C3NX53"/>
<feature type="transmembrane region" description="Helical" evidence="6">
    <location>
        <begin position="158"/>
        <end position="178"/>
    </location>
</feature>
<feature type="transmembrane region" description="Helical" evidence="6">
    <location>
        <begin position="55"/>
        <end position="82"/>
    </location>
</feature>
<feature type="transmembrane region" description="Helical" evidence="6">
    <location>
        <begin position="94"/>
        <end position="112"/>
    </location>
</feature>
<evidence type="ECO:0000256" key="2">
    <source>
        <dbReference type="ARBA" id="ARBA00022692"/>
    </source>
</evidence>
<dbReference type="SUPFAM" id="SSF103473">
    <property type="entry name" value="MFS general substrate transporter"/>
    <property type="match status" value="1"/>
</dbReference>
<gene>
    <name evidence="7" type="ORF">K466DRAFT_371698</name>
</gene>
<reference evidence="7 8" key="1">
    <citation type="journal article" date="2019" name="Nat. Ecol. Evol.">
        <title>Megaphylogeny resolves global patterns of mushroom evolution.</title>
        <authorList>
            <person name="Varga T."/>
            <person name="Krizsan K."/>
            <person name="Foldi C."/>
            <person name="Dima B."/>
            <person name="Sanchez-Garcia M."/>
            <person name="Sanchez-Ramirez S."/>
            <person name="Szollosi G.J."/>
            <person name="Szarkandi J.G."/>
            <person name="Papp V."/>
            <person name="Albert L."/>
            <person name="Andreopoulos W."/>
            <person name="Angelini C."/>
            <person name="Antonin V."/>
            <person name="Barry K.W."/>
            <person name="Bougher N.L."/>
            <person name="Buchanan P."/>
            <person name="Buyck B."/>
            <person name="Bense V."/>
            <person name="Catcheside P."/>
            <person name="Chovatia M."/>
            <person name="Cooper J."/>
            <person name="Damon W."/>
            <person name="Desjardin D."/>
            <person name="Finy P."/>
            <person name="Geml J."/>
            <person name="Haridas S."/>
            <person name="Hughes K."/>
            <person name="Justo A."/>
            <person name="Karasinski D."/>
            <person name="Kautmanova I."/>
            <person name="Kiss B."/>
            <person name="Kocsube S."/>
            <person name="Kotiranta H."/>
            <person name="LaButti K.M."/>
            <person name="Lechner B.E."/>
            <person name="Liimatainen K."/>
            <person name="Lipzen A."/>
            <person name="Lukacs Z."/>
            <person name="Mihaltcheva S."/>
            <person name="Morgado L.N."/>
            <person name="Niskanen T."/>
            <person name="Noordeloos M.E."/>
            <person name="Ohm R.A."/>
            <person name="Ortiz-Santana B."/>
            <person name="Ovrebo C."/>
            <person name="Racz N."/>
            <person name="Riley R."/>
            <person name="Savchenko A."/>
            <person name="Shiryaev A."/>
            <person name="Soop K."/>
            <person name="Spirin V."/>
            <person name="Szebenyi C."/>
            <person name="Tomsovsky M."/>
            <person name="Tulloss R.E."/>
            <person name="Uehling J."/>
            <person name="Grigoriev I.V."/>
            <person name="Vagvolgyi C."/>
            <person name="Papp T."/>
            <person name="Martin F.M."/>
            <person name="Miettinen O."/>
            <person name="Hibbett D.S."/>
            <person name="Nagy L.G."/>
        </authorList>
    </citation>
    <scope>NUCLEOTIDE SEQUENCE [LARGE SCALE GENOMIC DNA]</scope>
    <source>
        <strain evidence="7 8">HHB13444</strain>
    </source>
</reference>
<feature type="transmembrane region" description="Helical" evidence="6">
    <location>
        <begin position="230"/>
        <end position="249"/>
    </location>
</feature>